<dbReference type="Proteomes" id="UP000009097">
    <property type="component" value="Unassembled WGS sequence"/>
</dbReference>
<gene>
    <name evidence="1" type="ORF">FOXG_05452</name>
</gene>
<evidence type="ECO:0000313" key="1">
    <source>
        <dbReference type="EMBL" id="KNB02684.1"/>
    </source>
</evidence>
<dbReference type="GeneID" id="28947428"/>
<dbReference type="OrthoDB" id="5302289at2759"/>
<reference evidence="1" key="2">
    <citation type="journal article" date="2010" name="Nature">
        <title>Comparative genomics reveals mobile pathogenicity chromosomes in Fusarium.</title>
        <authorList>
            <person name="Ma L.J."/>
            <person name="van der Does H.C."/>
            <person name="Borkovich K.A."/>
            <person name="Coleman J.J."/>
            <person name="Daboussi M.J."/>
            <person name="Di Pietro A."/>
            <person name="Dufresne M."/>
            <person name="Freitag M."/>
            <person name="Grabherr M."/>
            <person name="Henrissat B."/>
            <person name="Houterman P.M."/>
            <person name="Kang S."/>
            <person name="Shim W.B."/>
            <person name="Woloshuk C."/>
            <person name="Xie X."/>
            <person name="Xu J.R."/>
            <person name="Antoniw J."/>
            <person name="Baker S.E."/>
            <person name="Bluhm B.H."/>
            <person name="Breakspear A."/>
            <person name="Brown D.W."/>
            <person name="Butchko R.A."/>
            <person name="Chapman S."/>
            <person name="Coulson R."/>
            <person name="Coutinho P.M."/>
            <person name="Danchin E.G."/>
            <person name="Diener A."/>
            <person name="Gale L.R."/>
            <person name="Gardiner D.M."/>
            <person name="Goff S."/>
            <person name="Hammond-Kosack K.E."/>
            <person name="Hilburn K."/>
            <person name="Hua-Van A."/>
            <person name="Jonkers W."/>
            <person name="Kazan K."/>
            <person name="Kodira C.D."/>
            <person name="Koehrsen M."/>
            <person name="Kumar L."/>
            <person name="Lee Y.H."/>
            <person name="Li L."/>
            <person name="Manners J.M."/>
            <person name="Miranda-Saavedra D."/>
            <person name="Mukherjee M."/>
            <person name="Park G."/>
            <person name="Park J."/>
            <person name="Park S.Y."/>
            <person name="Proctor R.H."/>
            <person name="Regev A."/>
            <person name="Ruiz-Roldan M.C."/>
            <person name="Sain D."/>
            <person name="Sakthikumar S."/>
            <person name="Sykes S."/>
            <person name="Schwartz D.C."/>
            <person name="Turgeon B.G."/>
            <person name="Wapinski I."/>
            <person name="Yoder O."/>
            <person name="Young S."/>
            <person name="Zeng Q."/>
            <person name="Zhou S."/>
            <person name="Galagan J."/>
            <person name="Cuomo C.A."/>
            <person name="Kistler H.C."/>
            <person name="Rep M."/>
        </authorList>
    </citation>
    <scope>NUCLEOTIDE SEQUENCE [LARGE SCALE GENOMIC DNA]</scope>
    <source>
        <strain evidence="1">4287</strain>
    </source>
</reference>
<proteinExistence type="predicted"/>
<evidence type="ECO:0000313" key="2">
    <source>
        <dbReference type="Proteomes" id="UP000009097"/>
    </source>
</evidence>
<sequence>MHDSPASTPSTSPAYIRRTSATMMSVASHDSQFPPYYYIPIRPVSSQRPQSQQEVTYLHYPNINNTYALDSFNANDMAAAAASHRRSQQEDASVAQALEIARESPDGSSDPTISKILEAALDRIWGKVKMHPDSYIMTRDEFAVFNFFQYRFLGNKMAVSARKRYWDNTHA</sequence>
<dbReference type="EMBL" id="DS231700">
    <property type="protein sequence ID" value="KNB02684.1"/>
    <property type="molecule type" value="Genomic_DNA"/>
</dbReference>
<dbReference type="RefSeq" id="XP_018240729.1">
    <property type="nucleotide sequence ID" value="XM_018383737.1"/>
</dbReference>
<organism evidence="1 2">
    <name type="scientific">Fusarium oxysporum f. sp. lycopersici (strain 4287 / CBS 123668 / FGSC 9935 / NRRL 34936)</name>
    <name type="common">Fusarium vascular wilt of tomato</name>
    <dbReference type="NCBI Taxonomy" id="426428"/>
    <lineage>
        <taxon>Eukaryota</taxon>
        <taxon>Fungi</taxon>
        <taxon>Dikarya</taxon>
        <taxon>Ascomycota</taxon>
        <taxon>Pezizomycotina</taxon>
        <taxon>Sordariomycetes</taxon>
        <taxon>Hypocreomycetidae</taxon>
        <taxon>Hypocreales</taxon>
        <taxon>Nectriaceae</taxon>
        <taxon>Fusarium</taxon>
        <taxon>Fusarium oxysporum species complex</taxon>
    </lineage>
</organism>
<dbReference type="VEuPathDB" id="FungiDB:FOXG_05452"/>
<dbReference type="AlphaFoldDB" id="A0A0J9USY1"/>
<dbReference type="KEGG" id="fox:FOXG_05452"/>
<name>A0A0J9USY1_FUSO4</name>
<protein>
    <submittedName>
        <fullName evidence="1">Uncharacterized protein</fullName>
    </submittedName>
</protein>
<reference evidence="1" key="1">
    <citation type="submission" date="2007-04" db="EMBL/GenBank/DDBJ databases">
        <authorList>
            <consortium name="The Broad Institute Genome Sequencing Platform"/>
            <person name="Birren B."/>
            <person name="Lander E."/>
            <person name="Galagan J."/>
            <person name="Nusbaum C."/>
            <person name="Devon K."/>
            <person name="Ma L.-J."/>
            <person name="Jaffe D."/>
            <person name="Butler J."/>
            <person name="Alvarez P."/>
            <person name="Gnerre S."/>
            <person name="Grabherr M."/>
            <person name="Kleber M."/>
            <person name="Mauceli E."/>
            <person name="Brockman W."/>
            <person name="MacCallum I.A."/>
            <person name="Young S."/>
            <person name="LaButti K."/>
            <person name="DeCaprio D."/>
            <person name="Crawford M."/>
            <person name="Koehrsen M."/>
            <person name="Engels R."/>
            <person name="Montgomery P."/>
            <person name="Pearson M."/>
            <person name="Howarth C."/>
            <person name="Larson L."/>
            <person name="White J."/>
            <person name="O'Leary S."/>
            <person name="Kodira C."/>
            <person name="Zeng Q."/>
            <person name="Yandava C."/>
            <person name="Alvarado L."/>
            <person name="Kistler C."/>
            <person name="Shim W.-B."/>
            <person name="Kang S."/>
            <person name="Woloshuk C."/>
        </authorList>
    </citation>
    <scope>NUCLEOTIDE SEQUENCE</scope>
    <source>
        <strain evidence="1">4287</strain>
    </source>
</reference>
<accession>A0A0J9USY1</accession>